<name>A0ABV0PGV3_9TELE</name>
<organism evidence="1 2">
    <name type="scientific">Goodea atripinnis</name>
    <dbReference type="NCBI Taxonomy" id="208336"/>
    <lineage>
        <taxon>Eukaryota</taxon>
        <taxon>Metazoa</taxon>
        <taxon>Chordata</taxon>
        <taxon>Craniata</taxon>
        <taxon>Vertebrata</taxon>
        <taxon>Euteleostomi</taxon>
        <taxon>Actinopterygii</taxon>
        <taxon>Neopterygii</taxon>
        <taxon>Teleostei</taxon>
        <taxon>Neoteleostei</taxon>
        <taxon>Acanthomorphata</taxon>
        <taxon>Ovalentaria</taxon>
        <taxon>Atherinomorphae</taxon>
        <taxon>Cyprinodontiformes</taxon>
        <taxon>Goodeidae</taxon>
        <taxon>Goodea</taxon>
    </lineage>
</organism>
<evidence type="ECO:0000313" key="1">
    <source>
        <dbReference type="EMBL" id="MEQ2182646.1"/>
    </source>
</evidence>
<dbReference type="Proteomes" id="UP001476798">
    <property type="component" value="Unassembled WGS sequence"/>
</dbReference>
<reference evidence="1 2" key="1">
    <citation type="submission" date="2021-06" db="EMBL/GenBank/DDBJ databases">
        <authorList>
            <person name="Palmer J.M."/>
        </authorList>
    </citation>
    <scope>NUCLEOTIDE SEQUENCE [LARGE SCALE GENOMIC DNA]</scope>
    <source>
        <strain evidence="1 2">GA_2019</strain>
        <tissue evidence="1">Muscle</tissue>
    </source>
</reference>
<comment type="caution">
    <text evidence="1">The sequence shown here is derived from an EMBL/GenBank/DDBJ whole genome shotgun (WGS) entry which is preliminary data.</text>
</comment>
<proteinExistence type="predicted"/>
<feature type="non-terminal residue" evidence="1">
    <location>
        <position position="1"/>
    </location>
</feature>
<keyword evidence="2" id="KW-1185">Reference proteome</keyword>
<protein>
    <submittedName>
        <fullName evidence="1">Uncharacterized protein</fullName>
    </submittedName>
</protein>
<evidence type="ECO:0000313" key="2">
    <source>
        <dbReference type="Proteomes" id="UP001476798"/>
    </source>
</evidence>
<dbReference type="EMBL" id="JAHRIO010072700">
    <property type="protein sequence ID" value="MEQ2182646.1"/>
    <property type="molecule type" value="Genomic_DNA"/>
</dbReference>
<sequence length="121" mass="13603">SYSKIHDYSSRYNLFFDYKSYLTFSKRKQEIAPIRESERSSFIPPSTVAEEIEVGSTELLLSKEEADEGRDTTIYFCNGREAVSPGPLPGSSFTKDCSVEVALGTVLVTGEAEWEELRVMT</sequence>
<gene>
    <name evidence="1" type="ORF">GOODEAATRI_024443</name>
</gene>
<accession>A0ABV0PGV3</accession>